<dbReference type="OrthoDB" id="7997911at2"/>
<name>A0A4R5DG47_9BACT</name>
<reference evidence="1 2" key="1">
    <citation type="submission" date="2019-03" db="EMBL/GenBank/DDBJ databases">
        <title>Dyadobacter AR-3-6 sp. nov., isolated from arctic soil.</title>
        <authorList>
            <person name="Chaudhary D.K."/>
        </authorList>
    </citation>
    <scope>NUCLEOTIDE SEQUENCE [LARGE SCALE GENOMIC DNA]</scope>
    <source>
        <strain evidence="1 2">AR-3-6</strain>
    </source>
</reference>
<accession>A0A4R5DG47</accession>
<evidence type="ECO:0000313" key="2">
    <source>
        <dbReference type="Proteomes" id="UP000294850"/>
    </source>
</evidence>
<dbReference type="Proteomes" id="UP000294850">
    <property type="component" value="Unassembled WGS sequence"/>
</dbReference>
<dbReference type="AlphaFoldDB" id="A0A4R5DG47"/>
<dbReference type="RefSeq" id="WP_131962143.1">
    <property type="nucleotide sequence ID" value="NZ_SMFL01000020.1"/>
</dbReference>
<dbReference type="EMBL" id="SMFL01000020">
    <property type="protein sequence ID" value="TDE09373.1"/>
    <property type="molecule type" value="Genomic_DNA"/>
</dbReference>
<protein>
    <submittedName>
        <fullName evidence="1">Uncharacterized protein</fullName>
    </submittedName>
</protein>
<evidence type="ECO:0000313" key="1">
    <source>
        <dbReference type="EMBL" id="TDE09373.1"/>
    </source>
</evidence>
<organism evidence="1 2">
    <name type="scientific">Dyadobacter psychrotolerans</name>
    <dbReference type="NCBI Taxonomy" id="2541721"/>
    <lineage>
        <taxon>Bacteria</taxon>
        <taxon>Pseudomonadati</taxon>
        <taxon>Bacteroidota</taxon>
        <taxon>Cytophagia</taxon>
        <taxon>Cytophagales</taxon>
        <taxon>Spirosomataceae</taxon>
        <taxon>Dyadobacter</taxon>
    </lineage>
</organism>
<keyword evidence="2" id="KW-1185">Reference proteome</keyword>
<gene>
    <name evidence="1" type="ORF">E0F88_30595</name>
</gene>
<proteinExistence type="predicted"/>
<sequence>MATTLPPPRKPKVTEADIEAVINKGGSTIKETDPADPEKAKHINVRLTGQIISEIDSRRLKRPRRPGSPKPGISIHDWIVEAVLEKLNSEK</sequence>
<comment type="caution">
    <text evidence="1">The sequence shown here is derived from an EMBL/GenBank/DDBJ whole genome shotgun (WGS) entry which is preliminary data.</text>
</comment>